<evidence type="ECO:0000259" key="1">
    <source>
        <dbReference type="Pfam" id="PF13847"/>
    </source>
</evidence>
<dbReference type="EMBL" id="LR797026">
    <property type="protein sequence ID" value="CAB4183278.1"/>
    <property type="molecule type" value="Genomic_DNA"/>
</dbReference>
<evidence type="ECO:0000313" key="3">
    <source>
        <dbReference type="EMBL" id="CAB4212374.1"/>
    </source>
</evidence>
<proteinExistence type="predicted"/>
<dbReference type="Gene3D" id="3.40.50.150">
    <property type="entry name" value="Vaccinia Virus protein VP39"/>
    <property type="match status" value="1"/>
</dbReference>
<dbReference type="GO" id="GO:0008168">
    <property type="term" value="F:methyltransferase activity"/>
    <property type="evidence" value="ECO:0007669"/>
    <property type="project" value="UniProtKB-KW"/>
</dbReference>
<protein>
    <submittedName>
        <fullName evidence="2">SmtA SAM-dependent methyltransferases</fullName>
    </submittedName>
</protein>
<reference evidence="2" key="1">
    <citation type="submission" date="2020-05" db="EMBL/GenBank/DDBJ databases">
        <authorList>
            <person name="Chiriac C."/>
            <person name="Salcher M."/>
            <person name="Ghai R."/>
            <person name="Kavagutti S V."/>
        </authorList>
    </citation>
    <scope>NUCLEOTIDE SEQUENCE</scope>
</reference>
<dbReference type="PANTHER" id="PTHR43861">
    <property type="entry name" value="TRANS-ACONITATE 2-METHYLTRANSFERASE-RELATED"/>
    <property type="match status" value="1"/>
</dbReference>
<dbReference type="InterPro" id="IPR025714">
    <property type="entry name" value="Methyltranfer_dom"/>
</dbReference>
<gene>
    <name evidence="2" type="ORF">UFOVP1085_48</name>
    <name evidence="3" type="ORF">UFOVP1439_11</name>
</gene>
<dbReference type="GO" id="GO:0032259">
    <property type="term" value="P:methylation"/>
    <property type="evidence" value="ECO:0007669"/>
    <property type="project" value="UniProtKB-KW"/>
</dbReference>
<dbReference type="InterPro" id="IPR029063">
    <property type="entry name" value="SAM-dependent_MTases_sf"/>
</dbReference>
<keyword evidence="2" id="KW-0489">Methyltransferase</keyword>
<name>A0A6J5QQM0_9CAUD</name>
<dbReference type="SUPFAM" id="SSF53335">
    <property type="entry name" value="S-adenosyl-L-methionine-dependent methyltransferases"/>
    <property type="match status" value="1"/>
</dbReference>
<accession>A0A6J5QQM0</accession>
<keyword evidence="2" id="KW-0808">Transferase</keyword>
<dbReference type="Pfam" id="PF13847">
    <property type="entry name" value="Methyltransf_31"/>
    <property type="match status" value="1"/>
</dbReference>
<dbReference type="EMBL" id="LR797394">
    <property type="protein sequence ID" value="CAB4212374.1"/>
    <property type="molecule type" value="Genomic_DNA"/>
</dbReference>
<dbReference type="CDD" id="cd02440">
    <property type="entry name" value="AdoMet_MTases"/>
    <property type="match status" value="1"/>
</dbReference>
<evidence type="ECO:0000313" key="2">
    <source>
        <dbReference type="EMBL" id="CAB4183278.1"/>
    </source>
</evidence>
<organism evidence="2">
    <name type="scientific">uncultured Caudovirales phage</name>
    <dbReference type="NCBI Taxonomy" id="2100421"/>
    <lineage>
        <taxon>Viruses</taxon>
        <taxon>Duplodnaviria</taxon>
        <taxon>Heunggongvirae</taxon>
        <taxon>Uroviricota</taxon>
        <taxon>Caudoviricetes</taxon>
        <taxon>Peduoviridae</taxon>
        <taxon>Maltschvirus</taxon>
        <taxon>Maltschvirus maltsch</taxon>
    </lineage>
</organism>
<feature type="domain" description="Methyltransferase" evidence="1">
    <location>
        <begin position="55"/>
        <end position="176"/>
    </location>
</feature>
<sequence>MVGQHSDKEFKIEDYENFYEHHQFGETSDEDAESVHEIVPRFGWGFDIVEEFKPKNLLDLGTLDGSFPITISKHFDIPVTGIDLTKDGIGLAKERAKRLGLDATFLQGTIEDRLRQLSKEGKKFDLITCFEVIEHVKDVSVLLKLIDEVLAPDGNVLVSTPDFESPLYGKDDEKNKCHIRLFTIADDDYEGTNKYGNVRIATSMSKSVGKERVKELGVYSHLINCRYQ</sequence>